<dbReference type="InterPro" id="IPR002401">
    <property type="entry name" value="Cyt_P450_E_grp-I"/>
</dbReference>
<dbReference type="SUPFAM" id="SSF48264">
    <property type="entry name" value="Cytochrome P450"/>
    <property type="match status" value="1"/>
</dbReference>
<feature type="binding site" description="axial binding residue" evidence="8">
    <location>
        <position position="80"/>
    </location>
    <ligand>
        <name>heme</name>
        <dbReference type="ChEBI" id="CHEBI:30413"/>
    </ligand>
    <ligandPart>
        <name>Fe</name>
        <dbReference type="ChEBI" id="CHEBI:18248"/>
    </ligandPart>
</feature>
<dbReference type="GO" id="GO:0005506">
    <property type="term" value="F:iron ion binding"/>
    <property type="evidence" value="ECO:0007669"/>
    <property type="project" value="InterPro"/>
</dbReference>
<dbReference type="PROSITE" id="PS00086">
    <property type="entry name" value="CYTOCHROME_P450"/>
    <property type="match status" value="1"/>
</dbReference>
<dbReference type="GO" id="GO:0016705">
    <property type="term" value="F:oxidoreductase activity, acting on paired donors, with incorporation or reduction of molecular oxygen"/>
    <property type="evidence" value="ECO:0007669"/>
    <property type="project" value="InterPro"/>
</dbReference>
<dbReference type="EMBL" id="GBRH01254638">
    <property type="protein sequence ID" value="JAD43257.1"/>
    <property type="molecule type" value="Transcribed_RNA"/>
</dbReference>
<dbReference type="Pfam" id="PF00067">
    <property type="entry name" value="p450"/>
    <property type="match status" value="1"/>
</dbReference>
<evidence type="ECO:0000256" key="8">
    <source>
        <dbReference type="PIRSR" id="PIRSR602401-1"/>
    </source>
</evidence>
<dbReference type="GO" id="GO:0004497">
    <property type="term" value="F:monooxygenase activity"/>
    <property type="evidence" value="ECO:0007669"/>
    <property type="project" value="UniProtKB-KW"/>
</dbReference>
<dbReference type="PRINTS" id="PR00463">
    <property type="entry name" value="EP450I"/>
</dbReference>
<dbReference type="AlphaFoldDB" id="A0A0A9A876"/>
<dbReference type="InterPro" id="IPR017972">
    <property type="entry name" value="Cyt_P450_CS"/>
</dbReference>
<protein>
    <submittedName>
        <fullName evidence="10">CYP78D3v1</fullName>
    </submittedName>
</protein>
<keyword evidence="6 8" id="KW-0408">Iron</keyword>
<sequence length="137" mass="15589">MHPPGPLLSWARLAVHDTLVGKHLVPAGTTAMVNMWAISHDEAIWRDPWMFRPERFMEEDVSVLGSDLRLAPFGSGRRICPGRMMGLSTVHLWLGRLLQEYEWLPAQPIKLTECLRLSMEMKKPLICRAVCRGEATN</sequence>
<evidence type="ECO:0000256" key="6">
    <source>
        <dbReference type="ARBA" id="ARBA00023004"/>
    </source>
</evidence>
<comment type="cofactor">
    <cofactor evidence="1 8">
        <name>heme</name>
        <dbReference type="ChEBI" id="CHEBI:30413"/>
    </cofactor>
</comment>
<dbReference type="GO" id="GO:0020037">
    <property type="term" value="F:heme binding"/>
    <property type="evidence" value="ECO:0007669"/>
    <property type="project" value="InterPro"/>
</dbReference>
<proteinExistence type="inferred from homology"/>
<dbReference type="PANTHER" id="PTHR47946:SF13">
    <property type="entry name" value="CYTOCHROME P450 FAMILY PROTEIN, EXPRESSED"/>
    <property type="match status" value="1"/>
</dbReference>
<dbReference type="InterPro" id="IPR051996">
    <property type="entry name" value="Cytochrome_P450_78A"/>
</dbReference>
<evidence type="ECO:0000256" key="7">
    <source>
        <dbReference type="ARBA" id="ARBA00023033"/>
    </source>
</evidence>
<keyword evidence="4 8" id="KW-0479">Metal-binding</keyword>
<dbReference type="InterPro" id="IPR036396">
    <property type="entry name" value="Cyt_P450_sf"/>
</dbReference>
<dbReference type="PANTHER" id="PTHR47946">
    <property type="entry name" value="CYTOCHROME P450 78A7-RELATED"/>
    <property type="match status" value="1"/>
</dbReference>
<evidence type="ECO:0000256" key="5">
    <source>
        <dbReference type="ARBA" id="ARBA00023002"/>
    </source>
</evidence>
<keyword evidence="5 9" id="KW-0560">Oxidoreductase</keyword>
<evidence type="ECO:0000256" key="3">
    <source>
        <dbReference type="ARBA" id="ARBA00022617"/>
    </source>
</evidence>
<evidence type="ECO:0000256" key="4">
    <source>
        <dbReference type="ARBA" id="ARBA00022723"/>
    </source>
</evidence>
<reference evidence="10" key="2">
    <citation type="journal article" date="2015" name="Data Brief">
        <title>Shoot transcriptome of the giant reed, Arundo donax.</title>
        <authorList>
            <person name="Barrero R.A."/>
            <person name="Guerrero F.D."/>
            <person name="Moolhuijzen P."/>
            <person name="Goolsby J.A."/>
            <person name="Tidwell J."/>
            <person name="Bellgard S.E."/>
            <person name="Bellgard M.I."/>
        </authorList>
    </citation>
    <scope>NUCLEOTIDE SEQUENCE</scope>
    <source>
        <tissue evidence="10">Shoot tissue taken approximately 20 cm above the soil surface</tissue>
    </source>
</reference>
<comment type="similarity">
    <text evidence="2 9">Belongs to the cytochrome P450 family.</text>
</comment>
<evidence type="ECO:0000256" key="1">
    <source>
        <dbReference type="ARBA" id="ARBA00001971"/>
    </source>
</evidence>
<evidence type="ECO:0000313" key="10">
    <source>
        <dbReference type="EMBL" id="JAD43257.1"/>
    </source>
</evidence>
<evidence type="ECO:0000256" key="2">
    <source>
        <dbReference type="ARBA" id="ARBA00010617"/>
    </source>
</evidence>
<dbReference type="Gene3D" id="1.10.630.10">
    <property type="entry name" value="Cytochrome P450"/>
    <property type="match status" value="1"/>
</dbReference>
<reference evidence="10" key="1">
    <citation type="submission" date="2014-09" db="EMBL/GenBank/DDBJ databases">
        <authorList>
            <person name="Magalhaes I.L.F."/>
            <person name="Oliveira U."/>
            <person name="Santos F.R."/>
            <person name="Vidigal T.H.D.A."/>
            <person name="Brescovit A.D."/>
            <person name="Santos A.J."/>
        </authorList>
    </citation>
    <scope>NUCLEOTIDE SEQUENCE</scope>
    <source>
        <tissue evidence="10">Shoot tissue taken approximately 20 cm above the soil surface</tissue>
    </source>
</reference>
<evidence type="ECO:0000256" key="9">
    <source>
        <dbReference type="RuleBase" id="RU000461"/>
    </source>
</evidence>
<organism evidence="10">
    <name type="scientific">Arundo donax</name>
    <name type="common">Giant reed</name>
    <name type="synonym">Donax arundinaceus</name>
    <dbReference type="NCBI Taxonomy" id="35708"/>
    <lineage>
        <taxon>Eukaryota</taxon>
        <taxon>Viridiplantae</taxon>
        <taxon>Streptophyta</taxon>
        <taxon>Embryophyta</taxon>
        <taxon>Tracheophyta</taxon>
        <taxon>Spermatophyta</taxon>
        <taxon>Magnoliopsida</taxon>
        <taxon>Liliopsida</taxon>
        <taxon>Poales</taxon>
        <taxon>Poaceae</taxon>
        <taxon>PACMAD clade</taxon>
        <taxon>Arundinoideae</taxon>
        <taxon>Arundineae</taxon>
        <taxon>Arundo</taxon>
    </lineage>
</organism>
<dbReference type="InterPro" id="IPR001128">
    <property type="entry name" value="Cyt_P450"/>
</dbReference>
<keyword evidence="3 8" id="KW-0349">Heme</keyword>
<name>A0A0A9A876_ARUDO</name>
<keyword evidence="7 9" id="KW-0503">Monooxygenase</keyword>
<accession>A0A0A9A876</accession>